<keyword evidence="3" id="KW-1185">Reference proteome</keyword>
<dbReference type="EMBL" id="CAJFDH010000001">
    <property type="protein sequence ID" value="CAD5207053.1"/>
    <property type="molecule type" value="Genomic_DNA"/>
</dbReference>
<protein>
    <recommendedName>
        <fullName evidence="4">DUF19 domain-containing protein</fullName>
    </recommendedName>
</protein>
<dbReference type="OrthoDB" id="10450916at2759"/>
<feature type="signal peptide" evidence="1">
    <location>
        <begin position="1"/>
        <end position="15"/>
    </location>
</feature>
<dbReference type="EMBL" id="CAJFCW020000001">
    <property type="protein sequence ID" value="CAG9084166.1"/>
    <property type="molecule type" value="Genomic_DNA"/>
</dbReference>
<evidence type="ECO:0000313" key="2">
    <source>
        <dbReference type="EMBL" id="CAD5207053.1"/>
    </source>
</evidence>
<comment type="caution">
    <text evidence="2">The sequence shown here is derived from an EMBL/GenBank/DDBJ whole genome shotgun (WGS) entry which is preliminary data.</text>
</comment>
<dbReference type="Proteomes" id="UP000614601">
    <property type="component" value="Unassembled WGS sequence"/>
</dbReference>
<evidence type="ECO:0000256" key="1">
    <source>
        <dbReference type="SAM" id="SignalP"/>
    </source>
</evidence>
<proteinExistence type="predicted"/>
<feature type="chain" id="PRO_5036408208" description="DUF19 domain-containing protein" evidence="1">
    <location>
        <begin position="16"/>
        <end position="196"/>
    </location>
</feature>
<keyword evidence="1" id="KW-0732">Signal</keyword>
<sequence length="196" mass="22916">MLAYIIGLTVAAVGAVQYKGYTIPTDKTGIIDRSYRFENFPKFIKNEDNFHYFCKNVYNLQNGMSRHDAENWVKNFCCKRNEKEACKKYFALEHKRQGLINATLAYYHGKAKMRKLAKSIIEDVQLVRGDKCLSIAEECYITNGMKSLILHYDRHIVKTVTENCRHRAEVKPYWKKKTCYSQLDPAEKSVYAFLRS</sequence>
<dbReference type="Proteomes" id="UP000783686">
    <property type="component" value="Unassembled WGS sequence"/>
</dbReference>
<gene>
    <name evidence="2" type="ORF">BOKJ2_LOCUS1737</name>
</gene>
<dbReference type="AlphaFoldDB" id="A0A811JU92"/>
<evidence type="ECO:0000313" key="3">
    <source>
        <dbReference type="Proteomes" id="UP000614601"/>
    </source>
</evidence>
<accession>A0A811JU92</accession>
<reference evidence="2" key="1">
    <citation type="submission" date="2020-09" db="EMBL/GenBank/DDBJ databases">
        <authorList>
            <person name="Kikuchi T."/>
        </authorList>
    </citation>
    <scope>NUCLEOTIDE SEQUENCE</scope>
    <source>
        <strain evidence="2">SH1</strain>
    </source>
</reference>
<name>A0A811JU92_9BILA</name>
<evidence type="ECO:0008006" key="4">
    <source>
        <dbReference type="Google" id="ProtNLM"/>
    </source>
</evidence>
<organism evidence="2 3">
    <name type="scientific">Bursaphelenchus okinawaensis</name>
    <dbReference type="NCBI Taxonomy" id="465554"/>
    <lineage>
        <taxon>Eukaryota</taxon>
        <taxon>Metazoa</taxon>
        <taxon>Ecdysozoa</taxon>
        <taxon>Nematoda</taxon>
        <taxon>Chromadorea</taxon>
        <taxon>Rhabditida</taxon>
        <taxon>Tylenchina</taxon>
        <taxon>Tylenchomorpha</taxon>
        <taxon>Aphelenchoidea</taxon>
        <taxon>Aphelenchoididae</taxon>
        <taxon>Bursaphelenchus</taxon>
    </lineage>
</organism>